<feature type="region of interest" description="Disordered" evidence="1">
    <location>
        <begin position="204"/>
        <end position="336"/>
    </location>
</feature>
<proteinExistence type="predicted"/>
<reference evidence="3 4" key="1">
    <citation type="submission" date="2017-04" db="EMBL/GenBank/DDBJ databases">
        <authorList>
            <person name="Afonso C.L."/>
            <person name="Miller P.J."/>
            <person name="Scott M.A."/>
            <person name="Spackman E."/>
            <person name="Goraichik I."/>
            <person name="Dimitrov K.M."/>
            <person name="Suarez D.L."/>
            <person name="Swayne D.E."/>
        </authorList>
    </citation>
    <scope>NUCLEOTIDE SEQUENCE [LARGE SCALE GENOMIC DNA]</scope>
    <source>
        <strain evidence="3 4">DSM 12555</strain>
    </source>
</reference>
<dbReference type="OrthoDB" id="1903285at2"/>
<accession>A0A1W1XEQ4</accession>
<dbReference type="AlphaFoldDB" id="A0A1W1XEQ4"/>
<feature type="transmembrane region" description="Helical" evidence="2">
    <location>
        <begin position="177"/>
        <end position="198"/>
    </location>
</feature>
<gene>
    <name evidence="3" type="ORF">SAMN02745134_01540</name>
</gene>
<evidence type="ECO:0000313" key="3">
    <source>
        <dbReference type="EMBL" id="SMC22098.1"/>
    </source>
</evidence>
<dbReference type="STRING" id="1121291.SAMN02745134_01540"/>
<dbReference type="RefSeq" id="WP_084115015.1">
    <property type="nucleotide sequence ID" value="NZ_FWXH01000003.1"/>
</dbReference>
<feature type="compositionally biased region" description="Polar residues" evidence="1">
    <location>
        <begin position="216"/>
        <end position="233"/>
    </location>
</feature>
<evidence type="ECO:0000256" key="2">
    <source>
        <dbReference type="SAM" id="Phobius"/>
    </source>
</evidence>
<keyword evidence="2" id="KW-1133">Transmembrane helix</keyword>
<name>A0A1W1XEQ4_9CLOT</name>
<protein>
    <submittedName>
        <fullName evidence="3">Uncharacterized protein</fullName>
    </submittedName>
</protein>
<keyword evidence="2" id="KW-0472">Membrane</keyword>
<feature type="compositionally biased region" description="Low complexity" evidence="1">
    <location>
        <begin position="234"/>
        <end position="336"/>
    </location>
</feature>
<organism evidence="3 4">
    <name type="scientific">Clostridium acidisoli DSM 12555</name>
    <dbReference type="NCBI Taxonomy" id="1121291"/>
    <lineage>
        <taxon>Bacteria</taxon>
        <taxon>Bacillati</taxon>
        <taxon>Bacillota</taxon>
        <taxon>Clostridia</taxon>
        <taxon>Eubacteriales</taxon>
        <taxon>Clostridiaceae</taxon>
        <taxon>Clostridium</taxon>
    </lineage>
</organism>
<sequence>MINIIKTAIITIIISIISGLLLEHFKSLAPRILCKTGDLKPIKINNKKVYSYSITVSNISNKIIHDLTVNIQNPQGNLKIANSKITKGLKYESSIEDNIIDIDIPYLSKGDKFLIIVYLENEYEAHNKPVIVMRSPENFKQIDSAEKNGMLASLLNKKATTPNVQNGNKKVVPNKKIIVIAVSIVLVLIVVVLGKLYLNQTSANSAKTNDVKQSTDNETGNTYSNTTPEVTNKSTSITPGVTTTNTGANTAPKSTTKGTGTNTLPASTTTNTGTNTPTNSTTKSTDTNTTPGSSTKNTDTNTTPDGTNQNTSTNAASGSTTGNTGTNASQTGNTAK</sequence>
<dbReference type="Proteomes" id="UP000192468">
    <property type="component" value="Unassembled WGS sequence"/>
</dbReference>
<evidence type="ECO:0000256" key="1">
    <source>
        <dbReference type="SAM" id="MobiDB-lite"/>
    </source>
</evidence>
<keyword evidence="4" id="KW-1185">Reference proteome</keyword>
<evidence type="ECO:0000313" key="4">
    <source>
        <dbReference type="Proteomes" id="UP000192468"/>
    </source>
</evidence>
<dbReference type="EMBL" id="FWXH01000003">
    <property type="protein sequence ID" value="SMC22098.1"/>
    <property type="molecule type" value="Genomic_DNA"/>
</dbReference>
<keyword evidence="2" id="KW-0812">Transmembrane</keyword>
<feature type="transmembrane region" description="Helical" evidence="2">
    <location>
        <begin position="6"/>
        <end position="25"/>
    </location>
</feature>